<evidence type="ECO:0000313" key="4">
    <source>
        <dbReference type="Proteomes" id="UP000076405"/>
    </source>
</evidence>
<dbReference type="EMBL" id="CP012275">
    <property type="protein sequence ID" value="AMV62357.1"/>
    <property type="molecule type" value="Genomic_DNA"/>
</dbReference>
<gene>
    <name evidence="1" type="ORF">ADU70_0863</name>
    <name evidence="2" type="ORF">ADU72_1860</name>
</gene>
<keyword evidence="3" id="KW-1185">Reference proteome</keyword>
<name>A0A0R2H4I5_9LACO</name>
<dbReference type="RefSeq" id="WP_046871849.1">
    <property type="nucleotide sequence ID" value="NZ_BAAAXI010000134.1"/>
</dbReference>
<dbReference type="AlphaFoldDB" id="A0A0R2H4I5"/>
<evidence type="ECO:0000313" key="3">
    <source>
        <dbReference type="Proteomes" id="UP000076244"/>
    </source>
</evidence>
<dbReference type="KEGG" id="pdm:ADU72_1860"/>
<evidence type="ECO:0000313" key="2">
    <source>
        <dbReference type="EMBL" id="AMV67783.1"/>
    </source>
</evidence>
<evidence type="ECO:0000313" key="1">
    <source>
        <dbReference type="EMBL" id="AMV62357.1"/>
    </source>
</evidence>
<organism evidence="1 4">
    <name type="scientific">Pediococcus damnosus</name>
    <dbReference type="NCBI Taxonomy" id="51663"/>
    <lineage>
        <taxon>Bacteria</taxon>
        <taxon>Bacillati</taxon>
        <taxon>Bacillota</taxon>
        <taxon>Bacilli</taxon>
        <taxon>Lactobacillales</taxon>
        <taxon>Lactobacillaceae</taxon>
        <taxon>Pediococcus</taxon>
    </lineage>
</organism>
<accession>A0A0R2H4I5</accession>
<proteinExistence type="predicted"/>
<dbReference type="Proteomes" id="UP000076405">
    <property type="component" value="Chromosome"/>
</dbReference>
<protein>
    <submittedName>
        <fullName evidence="1">Uncharacterized protein</fullName>
    </submittedName>
</protein>
<dbReference type="OrthoDB" id="2249661at2"/>
<dbReference type="Proteomes" id="UP000076244">
    <property type="component" value="Chromosome"/>
</dbReference>
<dbReference type="EMBL" id="CP012288">
    <property type="protein sequence ID" value="AMV67783.1"/>
    <property type="molecule type" value="Genomic_DNA"/>
</dbReference>
<reference evidence="3 4" key="1">
    <citation type="journal article" date="2016" name="PLoS ONE">
        <title>The Identification of Novel Diagnostic Marker Genes for the Detection of Beer Spoiling Pediococcus damnosus Strains Using the BlAst Diagnostic Gene findEr.</title>
        <authorList>
            <person name="Behr J."/>
            <person name="Geissler A.J."/>
            <person name="Schmid J."/>
            <person name="Zehe A."/>
            <person name="Vogel R.F."/>
        </authorList>
    </citation>
    <scope>NUCLEOTIDE SEQUENCE [LARGE SCALE GENOMIC DNA]</scope>
    <source>
        <strain evidence="1 4">TMW 2.1533</strain>
        <strain evidence="2 3">TMW 2.1535</strain>
    </source>
</reference>
<dbReference type="GeneID" id="57275613"/>
<sequence length="279" mass="32804">MKNALILVSDDLSAENPHLLQTIQKLLSNQIQVTVLVMVLNFQTAVKTIENLNKVLLGTQEKLKIVNWFDLVENQSGIDSELKPFTNRSEDAFTKKVFQLANQKTVERYFDHHFLEYEKHYQNSKLRTIKQFNQGKLQYQFSFDEQARNREIVGFLESKPINYTVLNTTDQQLYHCSVKPAQMRTYTVASDSVFANRGRILEEQIEGSKRRNVVQIEVENPQYSVHDYVEWRPYTNIFEFYSEQIRKLVDDSQHTGIFIDLKSNELMSGYLQTFTTFNY</sequence>